<comment type="pathway">
    <text evidence="9">Protein modification; lipoprotein biosynthesis (signal peptide cleavage).</text>
</comment>
<dbReference type="PANTHER" id="PTHR33695:SF1">
    <property type="entry name" value="LIPOPROTEIN SIGNAL PEPTIDASE"/>
    <property type="match status" value="1"/>
</dbReference>
<evidence type="ECO:0000256" key="2">
    <source>
        <dbReference type="ARBA" id="ARBA00022475"/>
    </source>
</evidence>
<evidence type="ECO:0000256" key="4">
    <source>
        <dbReference type="ARBA" id="ARBA00022692"/>
    </source>
</evidence>
<organism evidence="12 13">
    <name type="scientific">Enteractinococcus helveticum</name>
    <dbReference type="NCBI Taxonomy" id="1837282"/>
    <lineage>
        <taxon>Bacteria</taxon>
        <taxon>Bacillati</taxon>
        <taxon>Actinomycetota</taxon>
        <taxon>Actinomycetes</taxon>
        <taxon>Micrococcales</taxon>
        <taxon>Micrococcaceae</taxon>
    </lineage>
</organism>
<evidence type="ECO:0000313" key="12">
    <source>
        <dbReference type="EMBL" id="HJF13263.1"/>
    </source>
</evidence>
<dbReference type="GO" id="GO:0005886">
    <property type="term" value="C:plasma membrane"/>
    <property type="evidence" value="ECO:0007669"/>
    <property type="project" value="UniProtKB-SubCell"/>
</dbReference>
<evidence type="ECO:0000313" key="13">
    <source>
        <dbReference type="Proteomes" id="UP000703315"/>
    </source>
</evidence>
<keyword evidence="6 9" id="KW-0378">Hydrolase</keyword>
<dbReference type="InterPro" id="IPR001872">
    <property type="entry name" value="Peptidase_A8"/>
</dbReference>
<dbReference type="PANTHER" id="PTHR33695">
    <property type="entry name" value="LIPOPROTEIN SIGNAL PEPTIDASE"/>
    <property type="match status" value="1"/>
</dbReference>
<evidence type="ECO:0000256" key="6">
    <source>
        <dbReference type="ARBA" id="ARBA00022801"/>
    </source>
</evidence>
<keyword evidence="5 9" id="KW-0064">Aspartyl protease</keyword>
<feature type="region of interest" description="Disordered" evidence="11">
    <location>
        <begin position="167"/>
        <end position="187"/>
    </location>
</feature>
<feature type="active site" evidence="9">
    <location>
        <position position="129"/>
    </location>
</feature>
<feature type="compositionally biased region" description="Low complexity" evidence="11">
    <location>
        <begin position="170"/>
        <end position="187"/>
    </location>
</feature>
<keyword evidence="4 9" id="KW-0812">Transmembrane</keyword>
<dbReference type="EC" id="3.4.23.36" evidence="9"/>
<evidence type="ECO:0000256" key="11">
    <source>
        <dbReference type="SAM" id="MobiDB-lite"/>
    </source>
</evidence>
<comment type="caution">
    <text evidence="12">The sequence shown here is derived from an EMBL/GenBank/DDBJ whole genome shotgun (WGS) entry which is preliminary data.</text>
</comment>
<dbReference type="HAMAP" id="MF_00161">
    <property type="entry name" value="LspA"/>
    <property type="match status" value="1"/>
</dbReference>
<protein>
    <recommendedName>
        <fullName evidence="9">Lipoprotein signal peptidase</fullName>
        <ecNumber evidence="9">3.4.23.36</ecNumber>
    </recommendedName>
    <alternativeName>
        <fullName evidence="9">Prolipoprotein signal peptidase</fullName>
    </alternativeName>
    <alternativeName>
        <fullName evidence="9">Signal peptidase II</fullName>
        <shortName evidence="9">SPase II</shortName>
    </alternativeName>
</protein>
<feature type="transmembrane region" description="Helical" evidence="9">
    <location>
        <begin position="69"/>
        <end position="88"/>
    </location>
</feature>
<evidence type="ECO:0000256" key="9">
    <source>
        <dbReference type="HAMAP-Rule" id="MF_00161"/>
    </source>
</evidence>
<dbReference type="AlphaFoldDB" id="A0A921FJJ8"/>
<gene>
    <name evidence="9 12" type="primary">lspA</name>
    <name evidence="12" type="ORF">K8V32_00460</name>
</gene>
<reference evidence="12" key="2">
    <citation type="submission" date="2021-09" db="EMBL/GenBank/DDBJ databases">
        <authorList>
            <person name="Gilroy R."/>
        </authorList>
    </citation>
    <scope>NUCLEOTIDE SEQUENCE</scope>
    <source>
        <strain evidence="12">ChiHjej13B12-14962</strain>
    </source>
</reference>
<dbReference type="GO" id="GO:0006508">
    <property type="term" value="P:proteolysis"/>
    <property type="evidence" value="ECO:0007669"/>
    <property type="project" value="UniProtKB-KW"/>
</dbReference>
<dbReference type="RefSeq" id="WP_303901248.1">
    <property type="nucleotide sequence ID" value="NZ_DYXC01000007.1"/>
</dbReference>
<dbReference type="EMBL" id="DYXC01000007">
    <property type="protein sequence ID" value="HJF13263.1"/>
    <property type="molecule type" value="Genomic_DNA"/>
</dbReference>
<comment type="function">
    <text evidence="9">This protein specifically catalyzes the removal of signal peptides from prolipoproteins.</text>
</comment>
<evidence type="ECO:0000256" key="10">
    <source>
        <dbReference type="RuleBase" id="RU004181"/>
    </source>
</evidence>
<evidence type="ECO:0000256" key="7">
    <source>
        <dbReference type="ARBA" id="ARBA00022989"/>
    </source>
</evidence>
<dbReference type="GO" id="GO:0004190">
    <property type="term" value="F:aspartic-type endopeptidase activity"/>
    <property type="evidence" value="ECO:0007669"/>
    <property type="project" value="UniProtKB-UniRule"/>
</dbReference>
<evidence type="ECO:0000256" key="1">
    <source>
        <dbReference type="ARBA" id="ARBA00006139"/>
    </source>
</evidence>
<dbReference type="PRINTS" id="PR00781">
    <property type="entry name" value="LIPOSIGPTASE"/>
</dbReference>
<comment type="similarity">
    <text evidence="1 9 10">Belongs to the peptidase A8 family.</text>
</comment>
<keyword evidence="7 9" id="KW-1133">Transmembrane helix</keyword>
<comment type="catalytic activity">
    <reaction evidence="9">
        <text>Release of signal peptides from bacterial membrane prolipoproteins. Hydrolyzes -Xaa-Yaa-Zaa-|-(S,diacylglyceryl)Cys-, in which Xaa is hydrophobic (preferably Leu), and Yaa (Ala or Ser) and Zaa (Gly or Ala) have small, neutral side chains.</text>
        <dbReference type="EC" id="3.4.23.36"/>
    </reaction>
</comment>
<feature type="active site" evidence="9">
    <location>
        <position position="143"/>
    </location>
</feature>
<dbReference type="Proteomes" id="UP000703315">
    <property type="component" value="Unassembled WGS sequence"/>
</dbReference>
<evidence type="ECO:0000256" key="3">
    <source>
        <dbReference type="ARBA" id="ARBA00022670"/>
    </source>
</evidence>
<name>A0A921FJJ8_9MICC</name>
<keyword evidence="8 9" id="KW-0472">Membrane</keyword>
<proteinExistence type="inferred from homology"/>
<reference evidence="12" key="1">
    <citation type="journal article" date="2021" name="PeerJ">
        <title>Extensive microbial diversity within the chicken gut microbiome revealed by metagenomics and culture.</title>
        <authorList>
            <person name="Gilroy R."/>
            <person name="Ravi A."/>
            <person name="Getino M."/>
            <person name="Pursley I."/>
            <person name="Horton D.L."/>
            <person name="Alikhan N.F."/>
            <person name="Baker D."/>
            <person name="Gharbi K."/>
            <person name="Hall N."/>
            <person name="Watson M."/>
            <person name="Adriaenssens E.M."/>
            <person name="Foster-Nyarko E."/>
            <person name="Jarju S."/>
            <person name="Secka A."/>
            <person name="Antonio M."/>
            <person name="Oren A."/>
            <person name="Chaudhuri R.R."/>
            <person name="La Ragione R."/>
            <person name="Hildebrand F."/>
            <person name="Pallen M.J."/>
        </authorList>
    </citation>
    <scope>NUCLEOTIDE SEQUENCE</scope>
    <source>
        <strain evidence="12">ChiHjej13B12-14962</strain>
    </source>
</reference>
<feature type="transmembrane region" description="Helical" evidence="9">
    <location>
        <begin position="12"/>
        <end position="30"/>
    </location>
</feature>
<evidence type="ECO:0000256" key="5">
    <source>
        <dbReference type="ARBA" id="ARBA00022750"/>
    </source>
</evidence>
<comment type="subcellular location">
    <subcellularLocation>
        <location evidence="9">Cell membrane</location>
        <topology evidence="9">Multi-pass membrane protein</topology>
    </subcellularLocation>
</comment>
<feature type="transmembrane region" description="Helical" evidence="9">
    <location>
        <begin position="133"/>
        <end position="157"/>
    </location>
</feature>
<evidence type="ECO:0000256" key="8">
    <source>
        <dbReference type="ARBA" id="ARBA00023136"/>
    </source>
</evidence>
<dbReference type="NCBIfam" id="TIGR00077">
    <property type="entry name" value="lspA"/>
    <property type="match status" value="1"/>
</dbReference>
<keyword evidence="2 9" id="KW-1003">Cell membrane</keyword>
<sequence>MVKSPEPVSQRAWWIALIPMVIAYIADLWSKEAVLANMTEGQRIPVIEPILSWHFIRNPGAAFSIGTEYTWIFTIIQAAGLVLVLYLILFRARTLPWLITLGCLGAGIAGNLTDRLFREPGFGVGHVIDFIALPNFAIFNIADSFIVVSIIVIVILVMMGRTLDGKPETDTTTQNQSDDTPTSGDRD</sequence>
<feature type="transmembrane region" description="Helical" evidence="9">
    <location>
        <begin position="95"/>
        <end position="113"/>
    </location>
</feature>
<dbReference type="Pfam" id="PF01252">
    <property type="entry name" value="Peptidase_A8"/>
    <property type="match status" value="1"/>
</dbReference>
<keyword evidence="3 9" id="KW-0645">Protease</keyword>
<accession>A0A921FJJ8</accession>